<dbReference type="PANTHER" id="PTHR31497:SF0">
    <property type="entry name" value="AUTOCRINE PROLIFERATION REPRESSOR PROTEIN A"/>
    <property type="match status" value="1"/>
</dbReference>
<evidence type="ECO:0000313" key="2">
    <source>
        <dbReference type="Proteomes" id="UP000663844"/>
    </source>
</evidence>
<gene>
    <name evidence="1" type="ORF">OXD698_LOCUS54023</name>
</gene>
<organism evidence="1 2">
    <name type="scientific">Adineta steineri</name>
    <dbReference type="NCBI Taxonomy" id="433720"/>
    <lineage>
        <taxon>Eukaryota</taxon>
        <taxon>Metazoa</taxon>
        <taxon>Spiralia</taxon>
        <taxon>Gnathifera</taxon>
        <taxon>Rotifera</taxon>
        <taxon>Eurotatoria</taxon>
        <taxon>Bdelloidea</taxon>
        <taxon>Adinetida</taxon>
        <taxon>Adinetidae</taxon>
        <taxon>Adineta</taxon>
    </lineage>
</organism>
<accession>A0A820S446</accession>
<dbReference type="Proteomes" id="UP000663844">
    <property type="component" value="Unassembled WGS sequence"/>
</dbReference>
<comment type="caution">
    <text evidence="1">The sequence shown here is derived from an EMBL/GenBank/DDBJ whole genome shotgun (WGS) entry which is preliminary data.</text>
</comment>
<dbReference type="EMBL" id="CAJOAZ010032059">
    <property type="protein sequence ID" value="CAF4444612.1"/>
    <property type="molecule type" value="Genomic_DNA"/>
</dbReference>
<feature type="non-terminal residue" evidence="1">
    <location>
        <position position="1"/>
    </location>
</feature>
<protein>
    <submittedName>
        <fullName evidence="1">Uncharacterized protein</fullName>
    </submittedName>
</protein>
<dbReference type="AlphaFoldDB" id="A0A820S446"/>
<dbReference type="Pfam" id="PF10142">
    <property type="entry name" value="PhoPQ_related"/>
    <property type="match status" value="1"/>
</dbReference>
<reference evidence="1" key="1">
    <citation type="submission" date="2021-02" db="EMBL/GenBank/DDBJ databases">
        <authorList>
            <person name="Nowell W R."/>
        </authorList>
    </citation>
    <scope>NUCLEOTIDE SEQUENCE</scope>
</reference>
<name>A0A820S446_9BILA</name>
<proteinExistence type="predicted"/>
<dbReference type="PANTHER" id="PTHR31497">
    <property type="entry name" value="AUTOCRINE PROLIFERATION REPRESSOR PROTEIN A"/>
    <property type="match status" value="1"/>
</dbReference>
<evidence type="ECO:0000313" key="1">
    <source>
        <dbReference type="EMBL" id="CAF4444612.1"/>
    </source>
</evidence>
<dbReference type="InterPro" id="IPR009199">
    <property type="entry name" value="PhoPQ-act_pathogen-rel_PqaA"/>
</dbReference>
<sequence>SYCTPLDDYVHKPDPVFAWKRIQVFPYSTHTIHILNMTSQQWFNSILNKNSNSFSSRSIWWHYMIITVPKILKRSQTAFLLISGGSNNNP</sequence>